<feature type="domain" description="PepSY" evidence="1">
    <location>
        <begin position="26"/>
        <end position="98"/>
    </location>
</feature>
<dbReference type="EMBL" id="DXHX01000115">
    <property type="protein sequence ID" value="HIV74854.1"/>
    <property type="molecule type" value="Genomic_DNA"/>
</dbReference>
<sequence>MKRRNILIAAGIGVVIGYLLNNNAKKLTPEKALETAKETFQKNGPINGSWIYMKPKRLEKNGIMYDTYRGGISRNIDGENKQFDFYIDIETGAIIDAEPVVA</sequence>
<evidence type="ECO:0000259" key="1">
    <source>
        <dbReference type="Pfam" id="PF03413"/>
    </source>
</evidence>
<evidence type="ECO:0000313" key="3">
    <source>
        <dbReference type="Proteomes" id="UP000823937"/>
    </source>
</evidence>
<name>A0A9D1PNY7_9BACI</name>
<reference evidence="2" key="1">
    <citation type="journal article" date="2021" name="PeerJ">
        <title>Extensive microbial diversity within the chicken gut microbiome revealed by metagenomics and culture.</title>
        <authorList>
            <person name="Gilroy R."/>
            <person name="Ravi A."/>
            <person name="Getino M."/>
            <person name="Pursley I."/>
            <person name="Horton D.L."/>
            <person name="Alikhan N.F."/>
            <person name="Baker D."/>
            <person name="Gharbi K."/>
            <person name="Hall N."/>
            <person name="Watson M."/>
            <person name="Adriaenssens E.M."/>
            <person name="Foster-Nyarko E."/>
            <person name="Jarju S."/>
            <person name="Secka A."/>
            <person name="Antonio M."/>
            <person name="Oren A."/>
            <person name="Chaudhuri R.R."/>
            <person name="La Ragione R."/>
            <person name="Hildebrand F."/>
            <person name="Pallen M.J."/>
        </authorList>
    </citation>
    <scope>NUCLEOTIDE SEQUENCE</scope>
    <source>
        <strain evidence="2">CHK169-2315</strain>
    </source>
</reference>
<protein>
    <submittedName>
        <fullName evidence="2">PepSY domain-containing protein</fullName>
    </submittedName>
</protein>
<dbReference type="InterPro" id="IPR025711">
    <property type="entry name" value="PepSY"/>
</dbReference>
<proteinExistence type="predicted"/>
<dbReference type="Proteomes" id="UP000823937">
    <property type="component" value="Unassembled WGS sequence"/>
</dbReference>
<dbReference type="Pfam" id="PF03413">
    <property type="entry name" value="PepSY"/>
    <property type="match status" value="1"/>
</dbReference>
<dbReference type="AlphaFoldDB" id="A0A9D1PNY7"/>
<gene>
    <name evidence="2" type="ORF">H9895_07250</name>
</gene>
<reference evidence="2" key="2">
    <citation type="submission" date="2021-04" db="EMBL/GenBank/DDBJ databases">
        <authorList>
            <person name="Gilroy R."/>
        </authorList>
    </citation>
    <scope>NUCLEOTIDE SEQUENCE</scope>
    <source>
        <strain evidence="2">CHK169-2315</strain>
    </source>
</reference>
<comment type="caution">
    <text evidence="2">The sequence shown here is derived from an EMBL/GenBank/DDBJ whole genome shotgun (WGS) entry which is preliminary data.</text>
</comment>
<accession>A0A9D1PNY7</accession>
<evidence type="ECO:0000313" key="2">
    <source>
        <dbReference type="EMBL" id="HIV74854.1"/>
    </source>
</evidence>
<organism evidence="2 3">
    <name type="scientific">Candidatus Pseudogracilibacillus intestinigallinarum</name>
    <dbReference type="NCBI Taxonomy" id="2838742"/>
    <lineage>
        <taxon>Bacteria</taxon>
        <taxon>Bacillati</taxon>
        <taxon>Bacillota</taxon>
        <taxon>Bacilli</taxon>
        <taxon>Bacillales</taxon>
        <taxon>Bacillaceae</taxon>
        <taxon>Pseudogracilibacillus</taxon>
    </lineage>
</organism>